<dbReference type="InterPro" id="IPR059179">
    <property type="entry name" value="MLKL-like_MCAfunc"/>
</dbReference>
<gene>
    <name evidence="2" type="ORF">MVEN_01463500</name>
</gene>
<proteinExistence type="predicted"/>
<dbReference type="Proteomes" id="UP000620124">
    <property type="component" value="Unassembled WGS sequence"/>
</dbReference>
<comment type="caution">
    <text evidence="2">The sequence shown here is derived from an EMBL/GenBank/DDBJ whole genome shotgun (WGS) entry which is preliminary data.</text>
</comment>
<dbReference type="CDD" id="cd21037">
    <property type="entry name" value="MLKL_NTD"/>
    <property type="match status" value="1"/>
</dbReference>
<accession>A0A8H7CR40</accession>
<reference evidence="2" key="1">
    <citation type="submission" date="2020-05" db="EMBL/GenBank/DDBJ databases">
        <title>Mycena genomes resolve the evolution of fungal bioluminescence.</title>
        <authorList>
            <person name="Tsai I.J."/>
        </authorList>
    </citation>
    <scope>NUCLEOTIDE SEQUENCE</scope>
    <source>
        <strain evidence="2">CCC161011</strain>
    </source>
</reference>
<sequence>MIFGARAMATGAEFVPLPGVRAAFGAVIIFLETVDKIKRNREDLRDLCASTFEIVLILKEEVKMHGHSAAVHFAGLLENFISFLRFLQGGLEKLIKRRSGLRGRFQEILGATRMTEDIARHRMRLHELRSNFLLVTTINTNFNVAGIQNSVAGLQSIPKDSDFRNVALGDINILYETAMGSKIHKIKIFVARISGEPSAMTVVRYEDEQEKWQHDLDFYTRLRHPHVWQLFGISTAHNFRSLIFHDELIPLPIYRQSHRPDSDFVWACVEAMLFKQFKDCSQYHRWSTCYNPDGVESTICVKREPLGICLTMPEFDFEWDVDDLEDMLSSWHALFFSHRAAPNGLKEMSAILTLGAPYRKLSDILDWDQFFTVLTPAWTPALSLWRRHKEFFLGSVVRSFPFGSPGSPHWRSVAYIPNEFPILVKEWTLGKPQKSSPGHLYKPGDTQKQRFAFPPGSFTTADASKNPLRMSSYVEFDNTHTKTVDATWLAQANSCLGPSISDGKQKQLYGVINTLGYCIWYNPAFEDILRPAGISQEVYLFVAPLVIKFEGSRIPRELLDFLSSSQTCSVFPE</sequence>
<protein>
    <submittedName>
        <fullName evidence="2">Uncharacterized protein</fullName>
    </submittedName>
</protein>
<dbReference type="AlphaFoldDB" id="A0A8H7CR40"/>
<name>A0A8H7CR40_9AGAR</name>
<feature type="region of interest" description="Disordered" evidence="1">
    <location>
        <begin position="434"/>
        <end position="464"/>
    </location>
</feature>
<evidence type="ECO:0000313" key="2">
    <source>
        <dbReference type="EMBL" id="KAF7347095.1"/>
    </source>
</evidence>
<dbReference type="OrthoDB" id="2924458at2759"/>
<dbReference type="EMBL" id="JACAZI010000012">
    <property type="protein sequence ID" value="KAF7347095.1"/>
    <property type="molecule type" value="Genomic_DNA"/>
</dbReference>
<evidence type="ECO:0000256" key="1">
    <source>
        <dbReference type="SAM" id="MobiDB-lite"/>
    </source>
</evidence>
<organism evidence="2 3">
    <name type="scientific">Mycena venus</name>
    <dbReference type="NCBI Taxonomy" id="2733690"/>
    <lineage>
        <taxon>Eukaryota</taxon>
        <taxon>Fungi</taxon>
        <taxon>Dikarya</taxon>
        <taxon>Basidiomycota</taxon>
        <taxon>Agaricomycotina</taxon>
        <taxon>Agaricomycetes</taxon>
        <taxon>Agaricomycetidae</taxon>
        <taxon>Agaricales</taxon>
        <taxon>Marasmiineae</taxon>
        <taxon>Mycenaceae</taxon>
        <taxon>Mycena</taxon>
    </lineage>
</organism>
<evidence type="ECO:0000313" key="3">
    <source>
        <dbReference type="Proteomes" id="UP000620124"/>
    </source>
</evidence>
<keyword evidence="3" id="KW-1185">Reference proteome</keyword>